<dbReference type="EMBL" id="CP108169">
    <property type="protein sequence ID" value="WTQ72425.1"/>
    <property type="molecule type" value="Genomic_DNA"/>
</dbReference>
<dbReference type="Pfam" id="PF05954">
    <property type="entry name" value="Phage_GPD"/>
    <property type="match status" value="1"/>
</dbReference>
<protein>
    <submittedName>
        <fullName evidence="2">VgrG-related protein</fullName>
    </submittedName>
</protein>
<name>A0AAU1LME9_9ACTN</name>
<dbReference type="SUPFAM" id="SSF69279">
    <property type="entry name" value="Phage tail proteins"/>
    <property type="match status" value="1"/>
</dbReference>
<accession>A0AAU1LME9</accession>
<dbReference type="InterPro" id="IPR006531">
    <property type="entry name" value="Gp5/Vgr_OB"/>
</dbReference>
<dbReference type="NCBIfam" id="NF033848">
    <property type="entry name" value="VgrG_rel"/>
    <property type="match status" value="1"/>
</dbReference>
<dbReference type="Pfam" id="PF04717">
    <property type="entry name" value="Phage_base_V"/>
    <property type="match status" value="1"/>
</dbReference>
<gene>
    <name evidence="2" type="ORF">OG222_04725</name>
</gene>
<evidence type="ECO:0000259" key="1">
    <source>
        <dbReference type="Pfam" id="PF04717"/>
    </source>
</evidence>
<proteinExistence type="predicted"/>
<dbReference type="AlphaFoldDB" id="A0AAU1LME9"/>
<dbReference type="InterPro" id="IPR037026">
    <property type="entry name" value="Vgr_OB-fold_dom_sf"/>
</dbReference>
<dbReference type="Gene3D" id="2.40.50.230">
    <property type="entry name" value="Gp5 N-terminal domain"/>
    <property type="match status" value="1"/>
</dbReference>
<evidence type="ECO:0000313" key="2">
    <source>
        <dbReference type="EMBL" id="WTQ72425.1"/>
    </source>
</evidence>
<dbReference type="InterPro" id="IPR047702">
    <property type="entry name" value="VgrG-rel"/>
</dbReference>
<sequence length="609" mass="64129">MSTPEARGGRSFAADPVIETPAELPRIWAAQLVNCVVDENVGLPDSAVLTFRDPDHEFLQDVGITIGTPLKVSVVTVSGQARERLFGGEVTALELDRDRTGSFTVVRAHSKEHRLQRGRKVVAYRNMTAAAIVRKVAAGAGLACGKVDAEPVTYQQLSQANVSDWDFLQFLAGESGAQVRVDDMGLLQFTKQRKASGAPAPSTSATRSPMVLEHGGNLLALRASLSAAAGAQQVEVRGWDVANKQPLVARKPSVDSDTVMPGLSPAFAARFGTSSKLTVTDTPYRSLAETEAVADAVAAEVSAGFGELEALVLGNPKLRAGVPVALGNVGQAFSGKYTATAVQHVLEPHGGYRTTVWVSAGTDRSLTGLVTGGNASGRGPRMPGLAIGVVTGVREPGGAESGGVQLKFPWLDDTYVTDWVRTVQWGGKSGGGVFSPEVNDEVLVGFEQGLLDSPYVIGGLYNGVDKPSPHDVPLVDRTTGKVNRRSLVSRSGHRVELLDARAPGPSGVRVTSADERLEVFLDNRRDRIELTVYAGKGRQRPLSSVLLDKKGITLDAGRGDVSVSGRNVDIQGRVGVKIGGRTVSVNGSSDVTVDGGLLGVLKAKLIRIN</sequence>
<organism evidence="2">
    <name type="scientific">Streptomyces sp. NBC_00148</name>
    <dbReference type="NCBI Taxonomy" id="2903626"/>
    <lineage>
        <taxon>Bacteria</taxon>
        <taxon>Bacillati</taxon>
        <taxon>Actinomycetota</taxon>
        <taxon>Actinomycetes</taxon>
        <taxon>Kitasatosporales</taxon>
        <taxon>Streptomycetaceae</taxon>
        <taxon>Streptomyces</taxon>
    </lineage>
</organism>
<dbReference type="SUPFAM" id="SSF69255">
    <property type="entry name" value="gp5 N-terminal domain-like"/>
    <property type="match status" value="1"/>
</dbReference>
<feature type="domain" description="Gp5/Type VI secretion system Vgr protein OB-fold" evidence="1">
    <location>
        <begin position="387"/>
        <end position="461"/>
    </location>
</feature>
<reference evidence="2" key="1">
    <citation type="submission" date="2022-10" db="EMBL/GenBank/DDBJ databases">
        <title>The complete genomes of actinobacterial strains from the NBC collection.</title>
        <authorList>
            <person name="Joergensen T.S."/>
            <person name="Alvarez Arevalo M."/>
            <person name="Sterndorff E.B."/>
            <person name="Faurdal D."/>
            <person name="Vuksanovic O."/>
            <person name="Mourched A.-S."/>
            <person name="Charusanti P."/>
            <person name="Shaw S."/>
            <person name="Blin K."/>
            <person name="Weber T."/>
        </authorList>
    </citation>
    <scope>NUCLEOTIDE SEQUENCE</scope>
    <source>
        <strain evidence="2">NBC_00148</strain>
    </source>
</reference>